<dbReference type="Gene3D" id="2.40.50.100">
    <property type="match status" value="1"/>
</dbReference>
<reference evidence="3 4" key="1">
    <citation type="submission" date="2016-02" db="EMBL/GenBank/DDBJ databases">
        <title>Draft genome sequence of Polaribacter atrinae KACC17473.</title>
        <authorList>
            <person name="Shin S.-K."/>
            <person name="Yi H."/>
        </authorList>
    </citation>
    <scope>NUCLEOTIDE SEQUENCE [LARGE SCALE GENOMIC DNA]</scope>
    <source>
        <strain evidence="3 4">KACC 17473</strain>
    </source>
</reference>
<sequence>MKSYKFKVNENGYTVNIKSHEDNIIQLEVNGTSYEVKMQEEVKKTKTPTLIRSASKQPSAPLQVNPKSAKTRIVAPIPGVVLSIDVKVGDTLKVGDRMLVLEAMKMENSIVCEKAGTITDIKISVGQQVLHDELMIELE</sequence>
<dbReference type="AlphaFoldDB" id="A0A176TE47"/>
<name>A0A176TE47_9FLAO</name>
<dbReference type="FunFam" id="2.40.50.100:FF:000003">
    <property type="entry name" value="Acetyl-CoA carboxylase biotin carboxyl carrier protein"/>
    <property type="match status" value="1"/>
</dbReference>
<dbReference type="SUPFAM" id="SSF51230">
    <property type="entry name" value="Single hybrid motif"/>
    <property type="match status" value="1"/>
</dbReference>
<evidence type="ECO:0000256" key="1">
    <source>
        <dbReference type="ARBA" id="ARBA00023267"/>
    </source>
</evidence>
<proteinExistence type="predicted"/>
<dbReference type="PROSITE" id="PS50968">
    <property type="entry name" value="BIOTINYL_LIPOYL"/>
    <property type="match status" value="1"/>
</dbReference>
<evidence type="ECO:0000313" key="3">
    <source>
        <dbReference type="EMBL" id="OAD46198.1"/>
    </source>
</evidence>
<dbReference type="PANTHER" id="PTHR45266">
    <property type="entry name" value="OXALOACETATE DECARBOXYLASE ALPHA CHAIN"/>
    <property type="match status" value="1"/>
</dbReference>
<dbReference type="InterPro" id="IPR000089">
    <property type="entry name" value="Biotin_lipoyl"/>
</dbReference>
<dbReference type="EMBL" id="LVWE01000004">
    <property type="protein sequence ID" value="OAD46198.1"/>
    <property type="molecule type" value="Genomic_DNA"/>
</dbReference>
<dbReference type="Proteomes" id="UP000076923">
    <property type="component" value="Unassembled WGS sequence"/>
</dbReference>
<accession>A0A176TE47</accession>
<dbReference type="InterPro" id="IPR011053">
    <property type="entry name" value="Single_hybrid_motif"/>
</dbReference>
<organism evidence="3 4">
    <name type="scientific">Polaribacter atrinae</name>
    <dbReference type="NCBI Taxonomy" id="1333662"/>
    <lineage>
        <taxon>Bacteria</taxon>
        <taxon>Pseudomonadati</taxon>
        <taxon>Bacteroidota</taxon>
        <taxon>Flavobacteriia</taxon>
        <taxon>Flavobacteriales</taxon>
        <taxon>Flavobacteriaceae</taxon>
    </lineage>
</organism>
<dbReference type="Pfam" id="PF00364">
    <property type="entry name" value="Biotin_lipoyl"/>
    <property type="match status" value="1"/>
</dbReference>
<dbReference type="RefSeq" id="WP_068448044.1">
    <property type="nucleotide sequence ID" value="NZ_CANKUV010000003.1"/>
</dbReference>
<gene>
    <name evidence="3" type="ORF">LPB303_03175</name>
</gene>
<dbReference type="PANTHER" id="PTHR45266:SF3">
    <property type="entry name" value="OXALOACETATE DECARBOXYLASE ALPHA CHAIN"/>
    <property type="match status" value="1"/>
</dbReference>
<protein>
    <recommendedName>
        <fullName evidence="2">Lipoyl-binding domain-containing protein</fullName>
    </recommendedName>
</protein>
<dbReference type="InterPro" id="IPR050709">
    <property type="entry name" value="Biotin_Carboxyl_Carrier/Decarb"/>
</dbReference>
<dbReference type="STRING" id="1333662.LPB303_03175"/>
<comment type="caution">
    <text evidence="3">The sequence shown here is derived from an EMBL/GenBank/DDBJ whole genome shotgun (WGS) entry which is preliminary data.</text>
</comment>
<keyword evidence="4" id="KW-1185">Reference proteome</keyword>
<dbReference type="OrthoDB" id="9812676at2"/>
<evidence type="ECO:0000259" key="2">
    <source>
        <dbReference type="PROSITE" id="PS50968"/>
    </source>
</evidence>
<dbReference type="CDD" id="cd06850">
    <property type="entry name" value="biotinyl_domain"/>
    <property type="match status" value="1"/>
</dbReference>
<evidence type="ECO:0000313" key="4">
    <source>
        <dbReference type="Proteomes" id="UP000076923"/>
    </source>
</evidence>
<feature type="domain" description="Lipoyl-binding" evidence="2">
    <location>
        <begin position="70"/>
        <end position="139"/>
    </location>
</feature>
<keyword evidence="1" id="KW-0092">Biotin</keyword>